<sequence length="426" mass="48402">MSRCARVRSQPIEPAVQWYPATHVSKLLVEFIDRSVGAFRRNTQASYRLLERARIIARKINNLIEFVEVNDDWKVFDTLTPPIEPLEDPVRDIIMDVVNKIKGVQSRLMTSQNEIEDSSIVLSIKTVMVIYSTMELIKARKPNALWLECAKSEVIWEAAQTAHLENGTPQLADVQNRYNEFLSRLQRGSMTGDMRLPSNVGQLMKHAGRIGRSYHAQALRTVDLCRELVGHFARTTNKTVQDFEILRLAIDKTLRALNAARMEDGAALTMFDSEAFDTSETSRAFFSARIEIRRCFDKFGLGIVWGTRCRSLNESIEKDKNRMRQINDLLAKAAEVAPPISVEVKIYKAGWKELHTTTCYTDLPPDTRLSHIQWAVVNEKFPDTTIRRGVLAHSHFEQAGKTLGMNADVKSLTPICAKRTLSLIID</sequence>
<accession>A0A4S4KB29</accession>
<name>A0A4S4KB29_9APHY</name>
<protein>
    <submittedName>
        <fullName evidence="1">Uncharacterized protein</fullName>
    </submittedName>
</protein>
<dbReference type="Proteomes" id="UP000309038">
    <property type="component" value="Unassembled WGS sequence"/>
</dbReference>
<evidence type="ECO:0000313" key="2">
    <source>
        <dbReference type="Proteomes" id="UP000309038"/>
    </source>
</evidence>
<keyword evidence="2" id="KW-1185">Reference proteome</keyword>
<dbReference type="EMBL" id="SGPJ01000348">
    <property type="protein sequence ID" value="THG95194.1"/>
    <property type="molecule type" value="Genomic_DNA"/>
</dbReference>
<comment type="caution">
    <text evidence="1">The sequence shown here is derived from an EMBL/GenBank/DDBJ whole genome shotgun (WGS) entry which is preliminary data.</text>
</comment>
<reference evidence="1 2" key="1">
    <citation type="submission" date="2019-02" db="EMBL/GenBank/DDBJ databases">
        <title>Genome sequencing of the rare red list fungi Phlebia centrifuga.</title>
        <authorList>
            <person name="Buettner E."/>
            <person name="Kellner H."/>
        </authorList>
    </citation>
    <scope>NUCLEOTIDE SEQUENCE [LARGE SCALE GENOMIC DNA]</scope>
    <source>
        <strain evidence="1 2">DSM 108282</strain>
    </source>
</reference>
<evidence type="ECO:0000313" key="1">
    <source>
        <dbReference type="EMBL" id="THG95194.1"/>
    </source>
</evidence>
<dbReference type="AlphaFoldDB" id="A0A4S4KB29"/>
<gene>
    <name evidence="1" type="ORF">EW026_g6412</name>
</gene>
<organism evidence="1 2">
    <name type="scientific">Hermanssonia centrifuga</name>
    <dbReference type="NCBI Taxonomy" id="98765"/>
    <lineage>
        <taxon>Eukaryota</taxon>
        <taxon>Fungi</taxon>
        <taxon>Dikarya</taxon>
        <taxon>Basidiomycota</taxon>
        <taxon>Agaricomycotina</taxon>
        <taxon>Agaricomycetes</taxon>
        <taxon>Polyporales</taxon>
        <taxon>Meruliaceae</taxon>
        <taxon>Hermanssonia</taxon>
    </lineage>
</organism>
<proteinExistence type="predicted"/>